<keyword evidence="1" id="KW-0472">Membrane</keyword>
<dbReference type="Pfam" id="PF20059">
    <property type="entry name" value="DUF6458"/>
    <property type="match status" value="1"/>
</dbReference>
<sequence>MKYGGAVALIVIGAILYFAVNVEVAAVDISLIGLICMIAGAAWLVINLIFDATTRRRRVVPVEERREIIEE</sequence>
<dbReference type="InterPro" id="IPR045597">
    <property type="entry name" value="DUF6458"/>
</dbReference>
<keyword evidence="4" id="KW-1185">Reference proteome</keyword>
<evidence type="ECO:0000256" key="1">
    <source>
        <dbReference type="SAM" id="Phobius"/>
    </source>
</evidence>
<name>A0A1B7M2N5_9MICC</name>
<evidence type="ECO:0000259" key="2">
    <source>
        <dbReference type="Pfam" id="PF20059"/>
    </source>
</evidence>
<keyword evidence="1" id="KW-1133">Transmembrane helix</keyword>
<dbReference type="RefSeq" id="WP_043056074.1">
    <property type="nucleotide sequence ID" value="NZ_LXEY01000007.1"/>
</dbReference>
<evidence type="ECO:0000313" key="4">
    <source>
        <dbReference type="Proteomes" id="UP000078292"/>
    </source>
</evidence>
<evidence type="ECO:0000313" key="3">
    <source>
        <dbReference type="EMBL" id="OAV62867.1"/>
    </source>
</evidence>
<dbReference type="EMBL" id="LXEY01000007">
    <property type="protein sequence ID" value="OAV62867.1"/>
    <property type="molecule type" value="Genomic_DNA"/>
</dbReference>
<keyword evidence="1" id="KW-0812">Transmembrane</keyword>
<dbReference type="Proteomes" id="UP000078292">
    <property type="component" value="Unassembled WGS sequence"/>
</dbReference>
<feature type="domain" description="DUF6458" evidence="2">
    <location>
        <begin position="1"/>
        <end position="61"/>
    </location>
</feature>
<reference evidence="3 4" key="1">
    <citation type="submission" date="2016-04" db="EMBL/GenBank/DDBJ databases">
        <title>First whole genome shotgun sequence of the bacterium Enteractinococcus sp. strain UASWS1574.</title>
        <authorList>
            <person name="Crovadore J."/>
            <person name="Chablais R."/>
            <person name="Lefort F."/>
        </authorList>
    </citation>
    <scope>NUCLEOTIDE SEQUENCE [LARGE SCALE GENOMIC DNA]</scope>
    <source>
        <strain evidence="3 4">UASWS1574</strain>
    </source>
</reference>
<organism evidence="3 4">
    <name type="scientific">Enteractinococcus helveticum</name>
    <dbReference type="NCBI Taxonomy" id="1837282"/>
    <lineage>
        <taxon>Bacteria</taxon>
        <taxon>Bacillati</taxon>
        <taxon>Actinomycetota</taxon>
        <taxon>Actinomycetes</taxon>
        <taxon>Micrococcales</taxon>
        <taxon>Micrococcaceae</taxon>
    </lineage>
</organism>
<feature type="transmembrane region" description="Helical" evidence="1">
    <location>
        <begin position="31"/>
        <end position="50"/>
    </location>
</feature>
<dbReference type="OrthoDB" id="4775046at2"/>
<dbReference type="AlphaFoldDB" id="A0A1B7M2N5"/>
<comment type="caution">
    <text evidence="3">The sequence shown here is derived from an EMBL/GenBank/DDBJ whole genome shotgun (WGS) entry which is preliminary data.</text>
</comment>
<gene>
    <name evidence="3" type="ORF">A6F49_04200</name>
</gene>
<proteinExistence type="predicted"/>
<accession>A0A1B7M2N5</accession>
<protein>
    <recommendedName>
        <fullName evidence="2">DUF6458 domain-containing protein</fullName>
    </recommendedName>
</protein>